<gene>
    <name evidence="3" type="ORF">LTT95_14225</name>
</gene>
<protein>
    <submittedName>
        <fullName evidence="3">DUF2339 domain-containing protein</fullName>
    </submittedName>
</protein>
<feature type="transmembrane region" description="Helical" evidence="2">
    <location>
        <begin position="865"/>
        <end position="887"/>
    </location>
</feature>
<evidence type="ECO:0000256" key="1">
    <source>
        <dbReference type="SAM" id="MobiDB-lite"/>
    </source>
</evidence>
<evidence type="ECO:0000256" key="2">
    <source>
        <dbReference type="SAM" id="Phobius"/>
    </source>
</evidence>
<feature type="transmembrane region" description="Helical" evidence="2">
    <location>
        <begin position="154"/>
        <end position="174"/>
    </location>
</feature>
<feature type="transmembrane region" description="Helical" evidence="2">
    <location>
        <begin position="338"/>
        <end position="359"/>
    </location>
</feature>
<feature type="transmembrane region" description="Helical" evidence="2">
    <location>
        <begin position="650"/>
        <end position="667"/>
    </location>
</feature>
<dbReference type="Pfam" id="PF10101">
    <property type="entry name" value="DUF2339"/>
    <property type="match status" value="1"/>
</dbReference>
<comment type="caution">
    <text evidence="3">The sequence shown here is derived from an EMBL/GenBank/DDBJ whole genome shotgun (WGS) entry which is preliminary data.</text>
</comment>
<feature type="transmembrane region" description="Helical" evidence="2">
    <location>
        <begin position="265"/>
        <end position="283"/>
    </location>
</feature>
<feature type="transmembrane region" description="Helical" evidence="2">
    <location>
        <begin position="777"/>
        <end position="793"/>
    </location>
</feature>
<feature type="transmembrane region" description="Helical" evidence="2">
    <location>
        <begin position="813"/>
        <end position="833"/>
    </location>
</feature>
<feature type="transmembrane region" description="Helical" evidence="2">
    <location>
        <begin position="371"/>
        <end position="391"/>
    </location>
</feature>
<feature type="transmembrane region" description="Helical" evidence="2">
    <location>
        <begin position="429"/>
        <end position="446"/>
    </location>
</feature>
<organism evidence="3 4">
    <name type="scientific">Luteimonas fraxinea</name>
    <dbReference type="NCBI Taxonomy" id="2901869"/>
    <lineage>
        <taxon>Bacteria</taxon>
        <taxon>Pseudomonadati</taxon>
        <taxon>Pseudomonadota</taxon>
        <taxon>Gammaproteobacteria</taxon>
        <taxon>Lysobacterales</taxon>
        <taxon>Lysobacteraceae</taxon>
        <taxon>Luteimonas</taxon>
    </lineage>
</organism>
<keyword evidence="2" id="KW-1133">Transmembrane helix</keyword>
<feature type="transmembrane region" description="Helical" evidence="2">
    <location>
        <begin position="532"/>
        <end position="551"/>
    </location>
</feature>
<feature type="compositionally biased region" description="Pro residues" evidence="1">
    <location>
        <begin position="90"/>
        <end position="107"/>
    </location>
</feature>
<dbReference type="EMBL" id="JAJQKU010000004">
    <property type="protein sequence ID" value="MCD9098097.1"/>
    <property type="molecule type" value="Genomic_DNA"/>
</dbReference>
<keyword evidence="4" id="KW-1185">Reference proteome</keyword>
<feature type="transmembrane region" description="Helical" evidence="2">
    <location>
        <begin position="242"/>
        <end position="260"/>
    </location>
</feature>
<feature type="transmembrane region" description="Helical" evidence="2">
    <location>
        <begin position="840"/>
        <end position="859"/>
    </location>
</feature>
<feature type="transmembrane region" description="Helical" evidence="2">
    <location>
        <begin position="713"/>
        <end position="732"/>
    </location>
</feature>
<proteinExistence type="predicted"/>
<evidence type="ECO:0000313" key="3">
    <source>
        <dbReference type="EMBL" id="MCD9098097.1"/>
    </source>
</evidence>
<feature type="transmembrane region" description="Helical" evidence="2">
    <location>
        <begin position="679"/>
        <end position="701"/>
    </location>
</feature>
<sequence length="904" mass="96460">MEELVVLIGLALLTVPVLLIVGLVMLFGLRRRVADLEDLSERLRAEIAGRAMPAAPAPSVASRAAPAVSVAAPVEPPAAAPKPVTEPIRPASPAPAAGPPPLPPTPPRETWRDADPVRPMPSDAPRAAPAAPAGPDVFERGLRLVRQWFTSGNVPVKIGMLVLFAGVAALLKYASDEGLLQVPVSLRLVGVSVAAVAGLVFGWIRRDSHRTFALSLQGGMIGILLLVVFAASRMFGLVPMEFAFAASVALVFGAGALAVLQGAMALAVFAVLAGFLAPVWLSTGSGNHVALFGYYAVLNAAIVAIAWFRAWRLLNLLGFVFTFGIGTLWGVLDYDATDYASAQAFLALFFAIYLAVPLLHARRRPMGRRDLIDGCLVFGTPLIAFSLQSGLMRDDTTTLALCALGLAAVYAGLSWWLRRGGRFEVLQQCYALLAAGFATLAVPLALSAQATASVFALEGAALVWLGLRQQRRLPRWSGIALQVAALVAYVFAAGNTTIDDTPFVHGLFVGAMLFVIAGFAIAWAYSRAGAVAAARIAYIWAMLWWLGAWVFELQRVLPARDVPDAWLVLAAVTGWLAAERNRRVFDPLLAGTACLALAAALPLAILQAEAHQQPFAGNGIWAWLVFAALGVRSLLCLRVGDSGFARTAQFVWWLLWPFAVSLLLVQLSDRIGGGDGWWLVAAVAPWLVITAVSLLRWPWLTHPLGAAFDPMRAMFRTTCCVLLALWWCVALRDAGDPTPLPWIAVVNPLDLSQIAALLLIARWLWSGDTPVGLRARVPLLSAGAFLLVTAITLRGAHHWGGVPWNMALVDSSLAQTSLTIVWSVLGVLGWVIGSRRGQRVLWLAGAVLMAIVLAKLVLVDRSHLGNLWGIGSFIAYGLLCTVVGFFAPAPPRTPTFEPAQEAGA</sequence>
<reference evidence="3" key="2">
    <citation type="journal article" date="2022" name="Syst. Appl. Microbiol.">
        <title>Physiological and genomic characterisation of Luteimonas fraxinea sp. nov., a bacterial species associated with trees tolerant to ash dieback.</title>
        <authorList>
            <person name="Ulrich K."/>
            <person name="Becker R."/>
            <person name="Behrendt U."/>
            <person name="Kube M."/>
            <person name="Schneck V."/>
            <person name="Ulrich A."/>
        </authorList>
    </citation>
    <scope>NUCLEOTIDE SEQUENCE</scope>
    <source>
        <strain evidence="3">A1P009</strain>
    </source>
</reference>
<name>A0ABS8UF16_9GAMM</name>
<evidence type="ECO:0000313" key="4">
    <source>
        <dbReference type="Proteomes" id="UP001430360"/>
    </source>
</evidence>
<dbReference type="PANTHER" id="PTHR38434:SF1">
    <property type="entry name" value="BLL2549 PROTEIN"/>
    <property type="match status" value="1"/>
</dbReference>
<dbReference type="Proteomes" id="UP001430360">
    <property type="component" value="Unassembled WGS sequence"/>
</dbReference>
<dbReference type="InterPro" id="IPR019286">
    <property type="entry name" value="DUF2339_TM"/>
</dbReference>
<feature type="transmembrane region" description="Helical" evidence="2">
    <location>
        <begin position="620"/>
        <end position="638"/>
    </location>
</feature>
<dbReference type="PANTHER" id="PTHR38434">
    <property type="entry name" value="BLL2549 PROTEIN"/>
    <property type="match status" value="1"/>
</dbReference>
<keyword evidence="2" id="KW-0812">Transmembrane</keyword>
<feature type="transmembrane region" description="Helical" evidence="2">
    <location>
        <begin position="289"/>
        <end position="308"/>
    </location>
</feature>
<reference evidence="3" key="1">
    <citation type="submission" date="2021-12" db="EMBL/GenBank/DDBJ databases">
        <authorList>
            <person name="Ulrich A."/>
        </authorList>
    </citation>
    <scope>NUCLEOTIDE SEQUENCE</scope>
    <source>
        <strain evidence="3">A1P009</strain>
    </source>
</reference>
<feature type="transmembrane region" description="Helical" evidence="2">
    <location>
        <begin position="504"/>
        <end position="525"/>
    </location>
</feature>
<feature type="transmembrane region" description="Helical" evidence="2">
    <location>
        <begin position="6"/>
        <end position="29"/>
    </location>
</feature>
<feature type="transmembrane region" description="Helical" evidence="2">
    <location>
        <begin position="479"/>
        <end position="498"/>
    </location>
</feature>
<dbReference type="RefSeq" id="WP_232137267.1">
    <property type="nucleotide sequence ID" value="NZ_JAJQKU010000004.1"/>
</dbReference>
<feature type="transmembrane region" description="Helical" evidence="2">
    <location>
        <begin position="588"/>
        <end position="608"/>
    </location>
</feature>
<feature type="transmembrane region" description="Helical" evidence="2">
    <location>
        <begin position="211"/>
        <end position="230"/>
    </location>
</feature>
<accession>A0ABS8UF16</accession>
<feature type="transmembrane region" description="Helical" evidence="2">
    <location>
        <begin position="397"/>
        <end position="417"/>
    </location>
</feature>
<feature type="transmembrane region" description="Helical" evidence="2">
    <location>
        <begin position="186"/>
        <end position="204"/>
    </location>
</feature>
<keyword evidence="2" id="KW-0472">Membrane</keyword>
<feature type="transmembrane region" description="Helical" evidence="2">
    <location>
        <begin position="744"/>
        <end position="765"/>
    </location>
</feature>
<feature type="region of interest" description="Disordered" evidence="1">
    <location>
        <begin position="75"/>
        <end position="134"/>
    </location>
</feature>
<feature type="transmembrane region" description="Helical" evidence="2">
    <location>
        <begin position="313"/>
        <end position="332"/>
    </location>
</feature>
<feature type="compositionally biased region" description="Low complexity" evidence="1">
    <location>
        <begin position="120"/>
        <end position="134"/>
    </location>
</feature>